<feature type="region of interest" description="Disordered" evidence="1">
    <location>
        <begin position="114"/>
        <end position="140"/>
    </location>
</feature>
<organism evidence="2 3">
    <name type="scientific">Synoicihabitans lomoniglobus</name>
    <dbReference type="NCBI Taxonomy" id="2909285"/>
    <lineage>
        <taxon>Bacteria</taxon>
        <taxon>Pseudomonadati</taxon>
        <taxon>Verrucomicrobiota</taxon>
        <taxon>Opitutia</taxon>
        <taxon>Opitutales</taxon>
        <taxon>Opitutaceae</taxon>
        <taxon>Synoicihabitans</taxon>
    </lineage>
</organism>
<keyword evidence="3" id="KW-1185">Reference proteome</keyword>
<name>A0AAE9ZSU8_9BACT</name>
<accession>A0AAE9ZSU8</accession>
<feature type="region of interest" description="Disordered" evidence="1">
    <location>
        <begin position="387"/>
        <end position="406"/>
    </location>
</feature>
<feature type="region of interest" description="Disordered" evidence="1">
    <location>
        <begin position="260"/>
        <end position="309"/>
    </location>
</feature>
<dbReference type="KEGG" id="slom:PXH66_14940"/>
<dbReference type="InterPro" id="IPR051474">
    <property type="entry name" value="Anti-sigma-K/W_factor"/>
</dbReference>
<dbReference type="EMBL" id="CP119075">
    <property type="protein sequence ID" value="WED63631.1"/>
    <property type="molecule type" value="Genomic_DNA"/>
</dbReference>
<evidence type="ECO:0000313" key="2">
    <source>
        <dbReference type="EMBL" id="WED63631.1"/>
    </source>
</evidence>
<evidence type="ECO:0000313" key="3">
    <source>
        <dbReference type="Proteomes" id="UP001218638"/>
    </source>
</evidence>
<dbReference type="GO" id="GO:0006417">
    <property type="term" value="P:regulation of translation"/>
    <property type="evidence" value="ECO:0007669"/>
    <property type="project" value="TreeGrafter"/>
</dbReference>
<proteinExistence type="predicted"/>
<sequence>MNKDLETTALHYLLDELDPTERTAFEHRLANDPAAAAMLKSCSAALTHFARQEAPAETLPAAAQRDTLQHILGTIAAEPPRRSRRSTLLRRWAWPLAACLLLGLNLVQLSSPDSRISDGPQTAASPATGSSTASTPEPTSATAAVIGGQETTIDQLDLGTLIAALTEGYADGAEPPIIQELRRLKSIRLQYGKLQEDHEALREQHLAVIQQIAQLALVDQGVGRLAAMELVDPTSYELGQRKGLLDLALDLLTEPGIVALEPQTPDPEFPDGEEPNVASPDEPANEVPDPTDPATPDDGTGDPTNVTPEDPYAWSVFDESNHRGYLNLYNLPFPAAETSLQLWVKPSATSPYQRVGEVPSQFYGGDGSLFYTLPGATQPPTEILITQEPVGSEPPQPTGPTVLRGP</sequence>
<dbReference type="PANTHER" id="PTHR37461">
    <property type="entry name" value="ANTI-SIGMA-K FACTOR RSKA"/>
    <property type="match status" value="1"/>
</dbReference>
<dbReference type="GO" id="GO:0016989">
    <property type="term" value="F:sigma factor antagonist activity"/>
    <property type="evidence" value="ECO:0007669"/>
    <property type="project" value="TreeGrafter"/>
</dbReference>
<feature type="compositionally biased region" description="Low complexity" evidence="1">
    <location>
        <begin position="122"/>
        <end position="140"/>
    </location>
</feature>
<dbReference type="Proteomes" id="UP001218638">
    <property type="component" value="Chromosome"/>
</dbReference>
<reference evidence="2" key="1">
    <citation type="submission" date="2023-03" db="EMBL/GenBank/DDBJ databases">
        <title>Lomoglobus Profundus gen. nov., sp. nov., a novel member of the phylum Verrucomicrobia, isolated from deep-marine sediment of South China Sea.</title>
        <authorList>
            <person name="Ahmad T."/>
            <person name="Ishaq S.E."/>
            <person name="Wang F."/>
        </authorList>
    </citation>
    <scope>NUCLEOTIDE SEQUENCE</scope>
    <source>
        <strain evidence="2">LMO-M01</strain>
    </source>
</reference>
<dbReference type="PANTHER" id="PTHR37461:SF1">
    <property type="entry name" value="ANTI-SIGMA-K FACTOR RSKA"/>
    <property type="match status" value="1"/>
</dbReference>
<dbReference type="RefSeq" id="WP_330929838.1">
    <property type="nucleotide sequence ID" value="NZ_CP119075.1"/>
</dbReference>
<feature type="compositionally biased region" description="Low complexity" evidence="1">
    <location>
        <begin position="292"/>
        <end position="308"/>
    </location>
</feature>
<dbReference type="AlphaFoldDB" id="A0AAE9ZSU8"/>
<evidence type="ECO:0000256" key="1">
    <source>
        <dbReference type="SAM" id="MobiDB-lite"/>
    </source>
</evidence>
<protein>
    <submittedName>
        <fullName evidence="2">Uncharacterized protein</fullName>
    </submittedName>
</protein>
<gene>
    <name evidence="2" type="ORF">PXH66_14940</name>
</gene>